<dbReference type="InterPro" id="IPR059206">
    <property type="entry name" value="Sll1717-like"/>
</dbReference>
<evidence type="ECO:0000313" key="1">
    <source>
        <dbReference type="EMBL" id="SIS82435.1"/>
    </source>
</evidence>
<dbReference type="AlphaFoldDB" id="A0A1N7M8K7"/>
<organism evidence="1 2">
    <name type="scientific">Neptunomonas antarctica</name>
    <dbReference type="NCBI Taxonomy" id="619304"/>
    <lineage>
        <taxon>Bacteria</taxon>
        <taxon>Pseudomonadati</taxon>
        <taxon>Pseudomonadota</taxon>
        <taxon>Gammaproteobacteria</taxon>
        <taxon>Oceanospirillales</taxon>
        <taxon>Oceanospirillaceae</taxon>
        <taxon>Neptunomonas</taxon>
    </lineage>
</organism>
<dbReference type="OrthoDB" id="100386at2"/>
<accession>A0A1N7M8K7</accession>
<proteinExistence type="predicted"/>
<dbReference type="Proteomes" id="UP000185999">
    <property type="component" value="Unassembled WGS sequence"/>
</dbReference>
<sequence>MSIQLLEEIEDWKLEAKLEDSERYFYHTRVVSRILKGQKLYIVGRKGTGKTAISEHLATLKTSGLLPVKLTFKNFPFNKLYELQDKGFTQPNQYITLWKYVIYSTTCKLMADNPSIELETRQKLKKIFNDDIENALPSAVERWTGLAFDLKILGSGIGFGNTKETIENTNSDWTRRVDILEKFLYQKIGSDKYIIMFDELDEDYKDIIEPEKYKQYTELLTSLFKAVQDVRAKFSKHKFFPIIFIRDDIYEVMQDPDKTKWLDYKIDLDWDEASIKNMLAFRLSRAVNEHDQVKEFNDIWQQLFEPGGVKYGDRQRKSMQPFEYITRSSLLRPRDYVRYLQVCAEYSLEHGHDKIKPPTVAHSDTAFSNYLRSELEDELHGVIPDIHRILDIFTTLRKQTLRIDEFKQAFDEAVSQDLIKTKDFQFVLQMLFHFSLIGNQPSQKSHQVFRYKNKEARFNMKENIILHRGLFRSLQIL</sequence>
<protein>
    <recommendedName>
        <fullName evidence="3">ATPase</fullName>
    </recommendedName>
</protein>
<dbReference type="STRING" id="619304.SAMN05421760_105268"/>
<dbReference type="NCBIfam" id="NF047389">
    <property type="entry name" value="ATPase_Sll1717"/>
    <property type="match status" value="1"/>
</dbReference>
<reference evidence="2" key="1">
    <citation type="submission" date="2017-01" db="EMBL/GenBank/DDBJ databases">
        <authorList>
            <person name="Varghese N."/>
            <person name="Submissions S."/>
        </authorList>
    </citation>
    <scope>NUCLEOTIDE SEQUENCE [LARGE SCALE GENOMIC DNA]</scope>
    <source>
        <strain evidence="2">DSM 22306</strain>
    </source>
</reference>
<evidence type="ECO:0000313" key="2">
    <source>
        <dbReference type="Proteomes" id="UP000185999"/>
    </source>
</evidence>
<gene>
    <name evidence="1" type="ORF">SAMN05421760_105268</name>
</gene>
<dbReference type="SUPFAM" id="SSF52540">
    <property type="entry name" value="P-loop containing nucleoside triphosphate hydrolases"/>
    <property type="match status" value="1"/>
</dbReference>
<dbReference type="EMBL" id="FTOE01000005">
    <property type="protein sequence ID" value="SIS82435.1"/>
    <property type="molecule type" value="Genomic_DNA"/>
</dbReference>
<dbReference type="RefSeq" id="WP_054340295.1">
    <property type="nucleotide sequence ID" value="NZ_FTOE01000005.1"/>
</dbReference>
<evidence type="ECO:0008006" key="3">
    <source>
        <dbReference type="Google" id="ProtNLM"/>
    </source>
</evidence>
<name>A0A1N7M8K7_9GAMM</name>
<keyword evidence="2" id="KW-1185">Reference proteome</keyword>
<dbReference type="InterPro" id="IPR027417">
    <property type="entry name" value="P-loop_NTPase"/>
</dbReference>